<dbReference type="PANTHER" id="PTHR35484:SF2">
    <property type="entry name" value="OUTER ENVELOPE PORE PROTEIN 37, CHLOROPLASTIC"/>
    <property type="match status" value="1"/>
</dbReference>
<dbReference type="EMBL" id="JBHFFA010000001">
    <property type="protein sequence ID" value="KAL2653291.1"/>
    <property type="molecule type" value="Genomic_DNA"/>
</dbReference>
<sequence>MVDSVAAVSKPSTSSVTATGNGHKNDWRKYVALKASTEYDSDIGVFVNRVSARVFDGLAKFKASFERGPKGEVSAPLFGFSSKYLSVLYDSEDKNAEVTVCKNWRNLGVKYVRDVKAEQGVLTLTASAFSDKYNAELRLDVPRTDGMPRGSVTFPFGEVKVFRETGEDEEGEEFSMMQTSGFLAGPALGGRLVADYKHENVNLRYTYKDDEMTLIPSISYPIPYNNNLSLSPAIQFKRQFDESNKLSYLYNFSSTDWSAVYKHKPNEAFKLKLGYDSNVRLFWGSTWIGKEDAGAKEAPRKCRLQVMVQVPQDDVKSSAILFRIKKRWDL</sequence>
<comment type="caution">
    <text evidence="2">The sequence shown here is derived from an EMBL/GenBank/DDBJ whole genome shotgun (WGS) entry which is preliminary data.</text>
</comment>
<dbReference type="AlphaFoldDB" id="A0ABD1ZR22"/>
<dbReference type="PANTHER" id="PTHR35484">
    <property type="entry name" value="OUTER ENVELOPE PORE PROTEIN 37, CHLOROPLASTIC"/>
    <property type="match status" value="1"/>
</dbReference>
<evidence type="ECO:0000256" key="1">
    <source>
        <dbReference type="SAM" id="MobiDB-lite"/>
    </source>
</evidence>
<protein>
    <submittedName>
        <fullName evidence="2">Uncharacterized protein</fullName>
    </submittedName>
</protein>
<organism evidence="2 3">
    <name type="scientific">Riccia fluitans</name>
    <dbReference type="NCBI Taxonomy" id="41844"/>
    <lineage>
        <taxon>Eukaryota</taxon>
        <taxon>Viridiplantae</taxon>
        <taxon>Streptophyta</taxon>
        <taxon>Embryophyta</taxon>
        <taxon>Marchantiophyta</taxon>
        <taxon>Marchantiopsida</taxon>
        <taxon>Marchantiidae</taxon>
        <taxon>Marchantiales</taxon>
        <taxon>Ricciaceae</taxon>
        <taxon>Riccia</taxon>
    </lineage>
</organism>
<dbReference type="InterPro" id="IPR038951">
    <property type="entry name" value="OEP37-like"/>
</dbReference>
<evidence type="ECO:0000313" key="3">
    <source>
        <dbReference type="Proteomes" id="UP001605036"/>
    </source>
</evidence>
<feature type="region of interest" description="Disordered" evidence="1">
    <location>
        <begin position="1"/>
        <end position="21"/>
    </location>
</feature>
<feature type="compositionally biased region" description="Polar residues" evidence="1">
    <location>
        <begin position="10"/>
        <end position="21"/>
    </location>
</feature>
<gene>
    <name evidence="2" type="ORF">R1flu_021419</name>
</gene>
<reference evidence="2 3" key="1">
    <citation type="submission" date="2024-09" db="EMBL/GenBank/DDBJ databases">
        <title>Chromosome-scale assembly of Riccia fluitans.</title>
        <authorList>
            <person name="Paukszto L."/>
            <person name="Sawicki J."/>
            <person name="Karawczyk K."/>
            <person name="Piernik-Szablinska J."/>
            <person name="Szczecinska M."/>
            <person name="Mazdziarz M."/>
        </authorList>
    </citation>
    <scope>NUCLEOTIDE SEQUENCE [LARGE SCALE GENOMIC DNA]</scope>
    <source>
        <strain evidence="2">Rf_01</strain>
        <tissue evidence="2">Aerial parts of the thallus</tissue>
    </source>
</reference>
<accession>A0ABD1ZR22</accession>
<proteinExistence type="predicted"/>
<dbReference type="Proteomes" id="UP001605036">
    <property type="component" value="Unassembled WGS sequence"/>
</dbReference>
<keyword evidence="3" id="KW-1185">Reference proteome</keyword>
<evidence type="ECO:0000313" key="2">
    <source>
        <dbReference type="EMBL" id="KAL2653291.1"/>
    </source>
</evidence>
<name>A0ABD1ZR22_9MARC</name>